<name>A0ABV1KHU6_9PSEU</name>
<proteinExistence type="predicted"/>
<dbReference type="EMBL" id="JBEDNQ010000012">
    <property type="protein sequence ID" value="MEQ3553914.1"/>
    <property type="molecule type" value="Genomic_DNA"/>
</dbReference>
<dbReference type="RefSeq" id="WP_349300987.1">
    <property type="nucleotide sequence ID" value="NZ_JBEDNQ010000012.1"/>
</dbReference>
<evidence type="ECO:0000313" key="2">
    <source>
        <dbReference type="EMBL" id="MEQ3553914.1"/>
    </source>
</evidence>
<dbReference type="Gene3D" id="1.10.1220.10">
    <property type="entry name" value="Met repressor-like"/>
    <property type="match status" value="1"/>
</dbReference>
<dbReference type="Proteomes" id="UP001494902">
    <property type="component" value="Unassembled WGS sequence"/>
</dbReference>
<reference evidence="2 3" key="1">
    <citation type="submission" date="2024-03" db="EMBL/GenBank/DDBJ databases">
        <title>Draft genome sequence of Pseudonocardia nematodicida JCM 31783.</title>
        <authorList>
            <person name="Butdee W."/>
            <person name="Duangmal K."/>
        </authorList>
    </citation>
    <scope>NUCLEOTIDE SEQUENCE [LARGE SCALE GENOMIC DNA]</scope>
    <source>
        <strain evidence="2 3">JCM 31783</strain>
    </source>
</reference>
<dbReference type="SUPFAM" id="SSF47598">
    <property type="entry name" value="Ribbon-helix-helix"/>
    <property type="match status" value="1"/>
</dbReference>
<dbReference type="InterPro" id="IPR053853">
    <property type="entry name" value="FitA-like_RHH"/>
</dbReference>
<sequence>MAAISVRDLDDHVAALLKVRAARHGRSMEAEARAILTDAVIPRAEDQLNFAQAIRERFDAVEDVDTVIPGRSELPRAAELPDRR</sequence>
<keyword evidence="3" id="KW-1185">Reference proteome</keyword>
<accession>A0ABV1KHU6</accession>
<dbReference type="Pfam" id="PF22513">
    <property type="entry name" value="FitA-like_RHH"/>
    <property type="match status" value="1"/>
</dbReference>
<organism evidence="2 3">
    <name type="scientific">Pseudonocardia nematodicida</name>
    <dbReference type="NCBI Taxonomy" id="1206997"/>
    <lineage>
        <taxon>Bacteria</taxon>
        <taxon>Bacillati</taxon>
        <taxon>Actinomycetota</taxon>
        <taxon>Actinomycetes</taxon>
        <taxon>Pseudonocardiales</taxon>
        <taxon>Pseudonocardiaceae</taxon>
        <taxon>Pseudonocardia</taxon>
    </lineage>
</organism>
<dbReference type="InterPro" id="IPR010985">
    <property type="entry name" value="Ribbon_hlx_hlx"/>
</dbReference>
<feature type="domain" description="Antitoxin FitA-like ribbon-helix-helix" evidence="1">
    <location>
        <begin position="2"/>
        <end position="40"/>
    </location>
</feature>
<evidence type="ECO:0000259" key="1">
    <source>
        <dbReference type="Pfam" id="PF22513"/>
    </source>
</evidence>
<comment type="caution">
    <text evidence="2">The sequence shown here is derived from an EMBL/GenBank/DDBJ whole genome shotgun (WGS) entry which is preliminary data.</text>
</comment>
<dbReference type="InterPro" id="IPR013321">
    <property type="entry name" value="Arc_rbn_hlx_hlx"/>
</dbReference>
<evidence type="ECO:0000313" key="3">
    <source>
        <dbReference type="Proteomes" id="UP001494902"/>
    </source>
</evidence>
<protein>
    <submittedName>
        <fullName evidence="2">Plasmid stabilization protein</fullName>
    </submittedName>
</protein>
<gene>
    <name evidence="2" type="ORF">WIS52_25855</name>
</gene>